<keyword evidence="2" id="KW-1185">Reference proteome</keyword>
<evidence type="ECO:0000313" key="2">
    <source>
        <dbReference type="Proteomes" id="UP000824469"/>
    </source>
</evidence>
<accession>A0AA38GJ06</accession>
<name>A0AA38GJ06_TAXCH</name>
<dbReference type="Proteomes" id="UP000824469">
    <property type="component" value="Unassembled WGS sequence"/>
</dbReference>
<sequence length="158" mass="18401">MREAYKKEEVISDSIILVRPRFSPLAQKYESSFHYLEDLMHIIMMEKQPLALELAKEVMARKKEQERLQIVETITQCTTSVKTATHMVKFFYENYEDRDTVASVLVTTHEANLKEFQDKKIGNQVTCDKILVEVEKTSKAIEILSASIKNKVKELYPQ</sequence>
<dbReference type="AlphaFoldDB" id="A0AA38GJ06"/>
<organism evidence="1 2">
    <name type="scientific">Taxus chinensis</name>
    <name type="common">Chinese yew</name>
    <name type="synonym">Taxus wallichiana var. chinensis</name>
    <dbReference type="NCBI Taxonomy" id="29808"/>
    <lineage>
        <taxon>Eukaryota</taxon>
        <taxon>Viridiplantae</taxon>
        <taxon>Streptophyta</taxon>
        <taxon>Embryophyta</taxon>
        <taxon>Tracheophyta</taxon>
        <taxon>Spermatophyta</taxon>
        <taxon>Pinopsida</taxon>
        <taxon>Pinidae</taxon>
        <taxon>Conifers II</taxon>
        <taxon>Cupressales</taxon>
        <taxon>Taxaceae</taxon>
        <taxon>Taxus</taxon>
    </lineage>
</organism>
<evidence type="ECO:0000313" key="1">
    <source>
        <dbReference type="EMBL" id="KAH9323471.1"/>
    </source>
</evidence>
<dbReference type="EMBL" id="JAHRHJ020000003">
    <property type="protein sequence ID" value="KAH9323471.1"/>
    <property type="molecule type" value="Genomic_DNA"/>
</dbReference>
<protein>
    <submittedName>
        <fullName evidence="1">Uncharacterized protein</fullName>
    </submittedName>
</protein>
<gene>
    <name evidence="1" type="ORF">KI387_018110</name>
</gene>
<proteinExistence type="predicted"/>
<feature type="non-terminal residue" evidence="1">
    <location>
        <position position="158"/>
    </location>
</feature>
<comment type="caution">
    <text evidence="1">The sequence shown here is derived from an EMBL/GenBank/DDBJ whole genome shotgun (WGS) entry which is preliminary data.</text>
</comment>
<reference evidence="1 2" key="1">
    <citation type="journal article" date="2021" name="Nat. Plants">
        <title>The Taxus genome provides insights into paclitaxel biosynthesis.</title>
        <authorList>
            <person name="Xiong X."/>
            <person name="Gou J."/>
            <person name="Liao Q."/>
            <person name="Li Y."/>
            <person name="Zhou Q."/>
            <person name="Bi G."/>
            <person name="Li C."/>
            <person name="Du R."/>
            <person name="Wang X."/>
            <person name="Sun T."/>
            <person name="Guo L."/>
            <person name="Liang H."/>
            <person name="Lu P."/>
            <person name="Wu Y."/>
            <person name="Zhang Z."/>
            <person name="Ro D.K."/>
            <person name="Shang Y."/>
            <person name="Huang S."/>
            <person name="Yan J."/>
        </authorList>
    </citation>
    <scope>NUCLEOTIDE SEQUENCE [LARGE SCALE GENOMIC DNA]</scope>
    <source>
        <strain evidence="1">Ta-2019</strain>
    </source>
</reference>